<dbReference type="Gene3D" id="3.30.565.10">
    <property type="entry name" value="Histidine kinase-like ATPase, C-terminal domain"/>
    <property type="match status" value="1"/>
</dbReference>
<dbReference type="SUPFAM" id="SSF55785">
    <property type="entry name" value="PYP-like sensor domain (PAS domain)"/>
    <property type="match status" value="1"/>
</dbReference>
<dbReference type="SMART" id="SM00388">
    <property type="entry name" value="HisKA"/>
    <property type="match status" value="1"/>
</dbReference>
<dbReference type="InterPro" id="IPR004358">
    <property type="entry name" value="Sig_transdc_His_kin-like_C"/>
</dbReference>
<dbReference type="Proteomes" id="UP000029692">
    <property type="component" value="Unassembled WGS sequence"/>
</dbReference>
<dbReference type="CDD" id="cd00075">
    <property type="entry name" value="HATPase"/>
    <property type="match status" value="1"/>
</dbReference>
<dbReference type="PANTHER" id="PTHR43065:SF10">
    <property type="entry name" value="PEROXIDE STRESS-ACTIVATED HISTIDINE KINASE MAK3"/>
    <property type="match status" value="1"/>
</dbReference>
<evidence type="ECO:0000256" key="2">
    <source>
        <dbReference type="ARBA" id="ARBA00012438"/>
    </source>
</evidence>
<dbReference type="InterPro" id="IPR036097">
    <property type="entry name" value="HisK_dim/P_sf"/>
</dbReference>
<evidence type="ECO:0000256" key="4">
    <source>
        <dbReference type="ARBA" id="ARBA00022679"/>
    </source>
</evidence>
<gene>
    <name evidence="12" type="ORF">DC28_14145</name>
</gene>
<dbReference type="OrthoDB" id="1931120at2"/>
<organism evidence="12 13">
    <name type="scientific">Spirochaeta lutea</name>
    <dbReference type="NCBI Taxonomy" id="1480694"/>
    <lineage>
        <taxon>Bacteria</taxon>
        <taxon>Pseudomonadati</taxon>
        <taxon>Spirochaetota</taxon>
        <taxon>Spirochaetia</taxon>
        <taxon>Spirochaetales</taxon>
        <taxon>Spirochaetaceae</taxon>
        <taxon>Spirochaeta</taxon>
    </lineage>
</organism>
<feature type="domain" description="Histidine kinase" evidence="10">
    <location>
        <begin position="164"/>
        <end position="376"/>
    </location>
</feature>
<sequence>MRKFIQRALHKLPKLDSQQIYSLIRDLARENESLEIVLDSMTDGVIAADQNNRVMVCNKSAERLLPLTGTEVYEKIIWDIIDDADISRFIQINLEDQETVSDREFTLSSGGATKILSLSILPLVHAGRVQGSILHIEDISEKRWREAKLRRAESLASLTTLTAGVAHEIKNPLGSIGIHIQLIQRLIREKGRVESEDISSYLDVINEEVERLNKIVVDFLFAVRPMDMSLSEGCLNCLIQDLLKFMQYELEQTGIQVKAELEDGLSHILMDEKFMKQAILNMVKNAMNAMPDGGTLVLSTQKKGDEVILRISDDGIGMSQEVMEKIFEPYFTTKDFGSGIGLTLVYKIIKEHHGEITVMSKEGRGTTFTISFPVPQKEPHLLGNETDEPEWEVADEV</sequence>
<dbReference type="GO" id="GO:0005524">
    <property type="term" value="F:ATP binding"/>
    <property type="evidence" value="ECO:0007669"/>
    <property type="project" value="UniProtKB-KW"/>
</dbReference>
<name>A0A098QTC5_9SPIO</name>
<keyword evidence="4" id="KW-0808">Transferase</keyword>
<dbReference type="Pfam" id="PF08448">
    <property type="entry name" value="PAS_4"/>
    <property type="match status" value="1"/>
</dbReference>
<dbReference type="PROSITE" id="PS50109">
    <property type="entry name" value="HIS_KIN"/>
    <property type="match status" value="1"/>
</dbReference>
<dbReference type="InterPro" id="IPR003661">
    <property type="entry name" value="HisK_dim/P_dom"/>
</dbReference>
<evidence type="ECO:0000313" key="12">
    <source>
        <dbReference type="EMBL" id="KGE70653.1"/>
    </source>
</evidence>
<dbReference type="Gene3D" id="3.30.450.20">
    <property type="entry name" value="PAS domain"/>
    <property type="match status" value="1"/>
</dbReference>
<dbReference type="PROSITE" id="PS50112">
    <property type="entry name" value="PAS"/>
    <property type="match status" value="1"/>
</dbReference>
<evidence type="ECO:0000259" key="11">
    <source>
        <dbReference type="PROSITE" id="PS50112"/>
    </source>
</evidence>
<feature type="compositionally biased region" description="Acidic residues" evidence="9">
    <location>
        <begin position="385"/>
        <end position="397"/>
    </location>
</feature>
<dbReference type="EC" id="2.7.13.3" evidence="2"/>
<comment type="caution">
    <text evidence="12">The sequence shown here is derived from an EMBL/GenBank/DDBJ whole genome shotgun (WGS) entry which is preliminary data.</text>
</comment>
<dbReference type="CDD" id="cd00130">
    <property type="entry name" value="PAS"/>
    <property type="match status" value="1"/>
</dbReference>
<evidence type="ECO:0000256" key="6">
    <source>
        <dbReference type="ARBA" id="ARBA00022777"/>
    </source>
</evidence>
<feature type="region of interest" description="Disordered" evidence="9">
    <location>
        <begin position="378"/>
        <end position="397"/>
    </location>
</feature>
<dbReference type="NCBIfam" id="TIGR00229">
    <property type="entry name" value="sensory_box"/>
    <property type="match status" value="1"/>
</dbReference>
<evidence type="ECO:0000256" key="3">
    <source>
        <dbReference type="ARBA" id="ARBA00022553"/>
    </source>
</evidence>
<evidence type="ECO:0000256" key="8">
    <source>
        <dbReference type="ARBA" id="ARBA00023012"/>
    </source>
</evidence>
<accession>A0A098QTC5</accession>
<dbReference type="InterPro" id="IPR003594">
    <property type="entry name" value="HATPase_dom"/>
</dbReference>
<reference evidence="12 13" key="1">
    <citation type="submission" date="2014-05" db="EMBL/GenBank/DDBJ databases">
        <title>De novo Genome Sequence of Spirocheata sp.</title>
        <authorList>
            <person name="Shivani Y."/>
            <person name="Subhash Y."/>
            <person name="Tushar L."/>
            <person name="Sasikala C."/>
            <person name="Ramana C.V."/>
        </authorList>
    </citation>
    <scope>NUCLEOTIDE SEQUENCE [LARGE SCALE GENOMIC DNA]</scope>
    <source>
        <strain evidence="12 13">JC230</strain>
    </source>
</reference>
<keyword evidence="7" id="KW-0067">ATP-binding</keyword>
<keyword evidence="6 12" id="KW-0418">Kinase</keyword>
<dbReference type="AlphaFoldDB" id="A0A098QTC5"/>
<keyword evidence="5" id="KW-0547">Nucleotide-binding</keyword>
<dbReference type="SUPFAM" id="SSF55874">
    <property type="entry name" value="ATPase domain of HSP90 chaperone/DNA topoisomerase II/histidine kinase"/>
    <property type="match status" value="1"/>
</dbReference>
<dbReference type="InterPro" id="IPR035965">
    <property type="entry name" value="PAS-like_dom_sf"/>
</dbReference>
<dbReference type="InterPro" id="IPR036890">
    <property type="entry name" value="HATPase_C_sf"/>
</dbReference>
<dbReference type="SUPFAM" id="SSF47384">
    <property type="entry name" value="Homodimeric domain of signal transducing histidine kinase"/>
    <property type="match status" value="1"/>
</dbReference>
<dbReference type="InterPro" id="IPR005467">
    <property type="entry name" value="His_kinase_dom"/>
</dbReference>
<dbReference type="InterPro" id="IPR000014">
    <property type="entry name" value="PAS"/>
</dbReference>
<dbReference type="Pfam" id="PF02518">
    <property type="entry name" value="HATPase_c"/>
    <property type="match status" value="1"/>
</dbReference>
<dbReference type="SMART" id="SM00387">
    <property type="entry name" value="HATPase_c"/>
    <property type="match status" value="1"/>
</dbReference>
<evidence type="ECO:0000256" key="5">
    <source>
        <dbReference type="ARBA" id="ARBA00022741"/>
    </source>
</evidence>
<dbReference type="eggNOG" id="COG5000">
    <property type="taxonomic scope" value="Bacteria"/>
</dbReference>
<dbReference type="PRINTS" id="PR00344">
    <property type="entry name" value="BCTRLSENSOR"/>
</dbReference>
<dbReference type="Pfam" id="PF00512">
    <property type="entry name" value="HisKA"/>
    <property type="match status" value="1"/>
</dbReference>
<dbReference type="Gene3D" id="1.10.287.130">
    <property type="match status" value="1"/>
</dbReference>
<evidence type="ECO:0000256" key="1">
    <source>
        <dbReference type="ARBA" id="ARBA00000085"/>
    </source>
</evidence>
<comment type="catalytic activity">
    <reaction evidence="1">
        <text>ATP + protein L-histidine = ADP + protein N-phospho-L-histidine.</text>
        <dbReference type="EC" id="2.7.13.3"/>
    </reaction>
</comment>
<protein>
    <recommendedName>
        <fullName evidence="2">histidine kinase</fullName>
        <ecNumber evidence="2">2.7.13.3</ecNumber>
    </recommendedName>
</protein>
<keyword evidence="3" id="KW-0597">Phosphoprotein</keyword>
<dbReference type="SMART" id="SM00091">
    <property type="entry name" value="PAS"/>
    <property type="match status" value="1"/>
</dbReference>
<evidence type="ECO:0000259" key="10">
    <source>
        <dbReference type="PROSITE" id="PS50109"/>
    </source>
</evidence>
<dbReference type="PANTHER" id="PTHR43065">
    <property type="entry name" value="SENSOR HISTIDINE KINASE"/>
    <property type="match status" value="1"/>
</dbReference>
<keyword evidence="8" id="KW-0902">Two-component regulatory system</keyword>
<dbReference type="RefSeq" id="WP_037549932.1">
    <property type="nucleotide sequence ID" value="NZ_JNUP01000072.1"/>
</dbReference>
<dbReference type="STRING" id="1480694.DC28_14145"/>
<evidence type="ECO:0000313" key="13">
    <source>
        <dbReference type="Proteomes" id="UP000029692"/>
    </source>
</evidence>
<keyword evidence="13" id="KW-1185">Reference proteome</keyword>
<evidence type="ECO:0000256" key="9">
    <source>
        <dbReference type="SAM" id="MobiDB-lite"/>
    </source>
</evidence>
<proteinExistence type="predicted"/>
<feature type="domain" description="PAS" evidence="11">
    <location>
        <begin position="30"/>
        <end position="103"/>
    </location>
</feature>
<dbReference type="InterPro" id="IPR013656">
    <property type="entry name" value="PAS_4"/>
</dbReference>
<dbReference type="GO" id="GO:0000155">
    <property type="term" value="F:phosphorelay sensor kinase activity"/>
    <property type="evidence" value="ECO:0007669"/>
    <property type="project" value="InterPro"/>
</dbReference>
<dbReference type="CDD" id="cd00082">
    <property type="entry name" value="HisKA"/>
    <property type="match status" value="1"/>
</dbReference>
<evidence type="ECO:0000256" key="7">
    <source>
        <dbReference type="ARBA" id="ARBA00022840"/>
    </source>
</evidence>
<dbReference type="EMBL" id="JNUP01000072">
    <property type="protein sequence ID" value="KGE70653.1"/>
    <property type="molecule type" value="Genomic_DNA"/>
</dbReference>